<dbReference type="PANTHER" id="PTHR23245:SF36">
    <property type="entry name" value="TRNA (GUANINE(37)-N1)-METHYLTRANSFERASE"/>
    <property type="match status" value="1"/>
</dbReference>
<dbReference type="Pfam" id="PF02475">
    <property type="entry name" value="TRM5-TYW2_MTfase"/>
    <property type="match status" value="1"/>
</dbReference>
<reference evidence="7" key="1">
    <citation type="submission" date="2020-07" db="EMBL/GenBank/DDBJ databases">
        <title>Huge and variable diversity of episymbiotic CPR bacteria and DPANN archaea in groundwater ecosystems.</title>
        <authorList>
            <person name="He C.Y."/>
            <person name="Keren R."/>
            <person name="Whittaker M."/>
            <person name="Farag I.F."/>
            <person name="Doudna J."/>
            <person name="Cate J.H.D."/>
            <person name="Banfield J.F."/>
        </authorList>
    </citation>
    <scope>NUCLEOTIDE SEQUENCE</scope>
    <source>
        <strain evidence="7">NC_groundwater_1296_Ag_S-0.2um_52_80</strain>
    </source>
</reference>
<dbReference type="InterPro" id="IPR056743">
    <property type="entry name" value="TRM5-TYW2-like_MTfase"/>
</dbReference>
<dbReference type="GO" id="GO:0005737">
    <property type="term" value="C:cytoplasm"/>
    <property type="evidence" value="ECO:0007669"/>
    <property type="project" value="TreeGrafter"/>
</dbReference>
<gene>
    <name evidence="7" type="ORF">HY544_00515</name>
</gene>
<dbReference type="InterPro" id="IPR029063">
    <property type="entry name" value="SAM-dependent_MTases_sf"/>
</dbReference>
<dbReference type="Proteomes" id="UP000732298">
    <property type="component" value="Unassembled WGS sequence"/>
</dbReference>
<accession>A0A8T3YIV1</accession>
<dbReference type="SUPFAM" id="SSF53335">
    <property type="entry name" value="S-adenosyl-L-methionine-dependent methyltransferases"/>
    <property type="match status" value="1"/>
</dbReference>
<dbReference type="Pfam" id="PF25133">
    <property type="entry name" value="TYW2_N_2"/>
    <property type="match status" value="1"/>
</dbReference>
<evidence type="ECO:0000313" key="8">
    <source>
        <dbReference type="Proteomes" id="UP000732298"/>
    </source>
</evidence>
<name>A0A8T3YIV1_9ARCH</name>
<dbReference type="AlphaFoldDB" id="A0A8T3YIV1"/>
<dbReference type="GO" id="GO:0008175">
    <property type="term" value="F:tRNA methyltransferase activity"/>
    <property type="evidence" value="ECO:0007669"/>
    <property type="project" value="TreeGrafter"/>
</dbReference>
<dbReference type="GO" id="GO:0002939">
    <property type="term" value="P:tRNA N1-guanine methylation"/>
    <property type="evidence" value="ECO:0007669"/>
    <property type="project" value="TreeGrafter"/>
</dbReference>
<evidence type="ECO:0000256" key="1">
    <source>
        <dbReference type="ARBA" id="ARBA00022490"/>
    </source>
</evidence>
<dbReference type="Gene3D" id="3.40.50.150">
    <property type="entry name" value="Vaccinia Virus protein VP39"/>
    <property type="match status" value="1"/>
</dbReference>
<dbReference type="InterPro" id="IPR056744">
    <property type="entry name" value="TRM5/TYW2-like_N"/>
</dbReference>
<evidence type="ECO:0000259" key="6">
    <source>
        <dbReference type="PROSITE" id="PS51684"/>
    </source>
</evidence>
<feature type="domain" description="SAM-dependent methyltransferase TRM5/TYW2-type" evidence="6">
    <location>
        <begin position="98"/>
        <end position="354"/>
    </location>
</feature>
<sequence>MRTSGIAVQARQANGMHAMLAQKQVFDYGKKPLRRGGCVVFPLKKGAGKSAAAIARAFPGARLTRAEFTEREAKPRTIREALRKKLSAKELALVPSSFDLLGDVAIIELPKGIAKKAKKIGEALMRVNKSVESVYLKTGAHKGVFRSEPVRLVAGRRKKFATYREHGCVFRVSIGKVFFSPRLSTERKRIASLIMPGEKIAALFAGVGPFPIVFAKNSGMASAAAIELNPAAVDDMEENIRLNKAENKVEAVLGDVKGLSRDKNFAGLFDRAVMPLPKGGEDFLEDAIRYIKPSGGVVHYYQFVSRDDPYTIPLRQIAAACEKLGRKFGILFSRKVREYAPDTIQVVVDFRVFEA</sequence>
<evidence type="ECO:0000256" key="3">
    <source>
        <dbReference type="ARBA" id="ARBA00022679"/>
    </source>
</evidence>
<keyword evidence="5" id="KW-0819">tRNA processing</keyword>
<evidence type="ECO:0000256" key="5">
    <source>
        <dbReference type="ARBA" id="ARBA00022694"/>
    </source>
</evidence>
<evidence type="ECO:0000256" key="2">
    <source>
        <dbReference type="ARBA" id="ARBA00022603"/>
    </source>
</evidence>
<dbReference type="Gene3D" id="3.30.300.110">
    <property type="entry name" value="Met-10+ protein-like domains"/>
    <property type="match status" value="1"/>
</dbReference>
<dbReference type="PROSITE" id="PS51684">
    <property type="entry name" value="SAM_MT_TRM5_TYW2"/>
    <property type="match status" value="1"/>
</dbReference>
<dbReference type="InterPro" id="IPR030382">
    <property type="entry name" value="MeTrfase_TRM5/TYW2"/>
</dbReference>
<keyword evidence="1" id="KW-0963">Cytoplasm</keyword>
<keyword evidence="4" id="KW-0949">S-adenosyl-L-methionine</keyword>
<evidence type="ECO:0000256" key="4">
    <source>
        <dbReference type="ARBA" id="ARBA00022691"/>
    </source>
</evidence>
<dbReference type="EMBL" id="JACQPB010000005">
    <property type="protein sequence ID" value="MBI4209975.1"/>
    <property type="molecule type" value="Genomic_DNA"/>
</dbReference>
<proteinExistence type="predicted"/>
<organism evidence="7 8">
    <name type="scientific">Candidatus Iainarchaeum sp</name>
    <dbReference type="NCBI Taxonomy" id="3101447"/>
    <lineage>
        <taxon>Archaea</taxon>
        <taxon>Candidatus Iainarchaeota</taxon>
        <taxon>Candidatus Iainarchaeia</taxon>
        <taxon>Candidatus Iainarchaeales</taxon>
        <taxon>Candidatus Iainarchaeaceae</taxon>
        <taxon>Candidatus Iainarchaeum</taxon>
    </lineage>
</organism>
<comment type="caution">
    <text evidence="7">The sequence shown here is derived from an EMBL/GenBank/DDBJ whole genome shotgun (WGS) entry which is preliminary data.</text>
</comment>
<keyword evidence="2 7" id="KW-0489">Methyltransferase</keyword>
<protein>
    <submittedName>
        <fullName evidence="7">Class I SAM-dependent methyltransferase family protein</fullName>
    </submittedName>
</protein>
<evidence type="ECO:0000313" key="7">
    <source>
        <dbReference type="EMBL" id="MBI4209975.1"/>
    </source>
</evidence>
<keyword evidence="3" id="KW-0808">Transferase</keyword>
<dbReference type="PANTHER" id="PTHR23245">
    <property type="entry name" value="TRNA METHYLTRANSFERASE"/>
    <property type="match status" value="1"/>
</dbReference>